<dbReference type="FunFam" id="1.10.720.60:FF:000001">
    <property type="entry name" value="Probable bifunctional methylthioribulose-1-phosphate dehydratase/enolase-phosphatase E1"/>
    <property type="match status" value="1"/>
</dbReference>
<dbReference type="Gene3D" id="3.40.50.1000">
    <property type="entry name" value="HAD superfamily/HAD-like"/>
    <property type="match status" value="1"/>
</dbReference>
<evidence type="ECO:0000256" key="2">
    <source>
        <dbReference type="ARBA" id="ARBA00022723"/>
    </source>
</evidence>
<dbReference type="InterPro" id="IPR023943">
    <property type="entry name" value="Enolase-ppase_E1"/>
</dbReference>
<evidence type="ECO:0000313" key="7">
    <source>
        <dbReference type="EMBL" id="KAJ6846112.1"/>
    </source>
</evidence>
<proteinExistence type="predicted"/>
<name>A0AAX6HYW8_IRIPA</name>
<dbReference type="SUPFAM" id="SSF56784">
    <property type="entry name" value="HAD-like"/>
    <property type="match status" value="1"/>
</dbReference>
<dbReference type="NCBIfam" id="TIGR01549">
    <property type="entry name" value="HAD-SF-IA-v1"/>
    <property type="match status" value="1"/>
</dbReference>
<protein>
    <submittedName>
        <fullName evidence="7">Bifunctional methylthioribulose-1-phosphate dehydratase/enolase-phosphatase E1 1 isoform X2</fullName>
    </submittedName>
</protein>
<dbReference type="InterPro" id="IPR006439">
    <property type="entry name" value="HAD-SF_hydro_IA"/>
</dbReference>
<dbReference type="InterPro" id="IPR023214">
    <property type="entry name" value="HAD_sf"/>
</dbReference>
<evidence type="ECO:0000256" key="3">
    <source>
        <dbReference type="ARBA" id="ARBA00022801"/>
    </source>
</evidence>
<keyword evidence="2" id="KW-0479">Metal-binding</keyword>
<keyword evidence="6" id="KW-0732">Signal</keyword>
<dbReference type="InterPro" id="IPR036412">
    <property type="entry name" value="HAD-like_sf"/>
</dbReference>
<dbReference type="PANTHER" id="PTHR20371:SF1">
    <property type="entry name" value="ENOLASE-PHOSPHATASE E1"/>
    <property type="match status" value="1"/>
</dbReference>
<keyword evidence="3" id="KW-0378">Hydrolase</keyword>
<reference evidence="7" key="2">
    <citation type="submission" date="2023-04" db="EMBL/GenBank/DDBJ databases">
        <authorList>
            <person name="Bruccoleri R.E."/>
            <person name="Oakeley E.J."/>
            <person name="Faust A.-M."/>
            <person name="Dessus-Babus S."/>
            <person name="Altorfer M."/>
            <person name="Burckhardt D."/>
            <person name="Oertli M."/>
            <person name="Naumann U."/>
            <person name="Petersen F."/>
            <person name="Wong J."/>
        </authorList>
    </citation>
    <scope>NUCLEOTIDE SEQUENCE</scope>
    <source>
        <strain evidence="7">GSM-AAB239-AS_SAM_17_03QT</strain>
        <tissue evidence="7">Leaf</tissue>
    </source>
</reference>
<keyword evidence="5" id="KW-0486">Methionine biosynthesis</keyword>
<dbReference type="SFLD" id="SFLDG01133">
    <property type="entry name" value="C1.5.4:_Enolase-phosphatase_Li"/>
    <property type="match status" value="1"/>
</dbReference>
<comment type="caution">
    <text evidence="7">The sequence shown here is derived from an EMBL/GenBank/DDBJ whole genome shotgun (WGS) entry which is preliminary data.</text>
</comment>
<organism evidence="7 8">
    <name type="scientific">Iris pallida</name>
    <name type="common">Sweet iris</name>
    <dbReference type="NCBI Taxonomy" id="29817"/>
    <lineage>
        <taxon>Eukaryota</taxon>
        <taxon>Viridiplantae</taxon>
        <taxon>Streptophyta</taxon>
        <taxon>Embryophyta</taxon>
        <taxon>Tracheophyta</taxon>
        <taxon>Spermatophyta</taxon>
        <taxon>Magnoliopsida</taxon>
        <taxon>Liliopsida</taxon>
        <taxon>Asparagales</taxon>
        <taxon>Iridaceae</taxon>
        <taxon>Iridoideae</taxon>
        <taxon>Irideae</taxon>
        <taxon>Iris</taxon>
    </lineage>
</organism>
<reference evidence="7" key="1">
    <citation type="journal article" date="2023" name="GigaByte">
        <title>Genome assembly of the bearded iris, Iris pallida Lam.</title>
        <authorList>
            <person name="Bruccoleri R.E."/>
            <person name="Oakeley E.J."/>
            <person name="Faust A.M.E."/>
            <person name="Altorfer M."/>
            <person name="Dessus-Babus S."/>
            <person name="Burckhardt D."/>
            <person name="Oertli M."/>
            <person name="Naumann U."/>
            <person name="Petersen F."/>
            <person name="Wong J."/>
        </authorList>
    </citation>
    <scope>NUCLEOTIDE SEQUENCE</scope>
    <source>
        <strain evidence="7">GSM-AAB239-AS_SAM_17_03QT</strain>
    </source>
</reference>
<evidence type="ECO:0000256" key="1">
    <source>
        <dbReference type="ARBA" id="ARBA00022605"/>
    </source>
</evidence>
<dbReference type="PANTHER" id="PTHR20371">
    <property type="entry name" value="ENOLASE-PHOSPHATASE E1"/>
    <property type="match status" value="1"/>
</dbReference>
<sequence>MNKIFLLTCIIFILFHSTETEERENERERGPKMAAAAAAASLSSQVYLEGKPVKDSRAVASHHCRNFYGVGWVTGTGGSIAAPKPGHLVVVPPSTFRAHKERMVPEAMYVLSEGGSVVLSPPSPNPYANKPPKCMDCAPLLMKAECYHYPFNAPMKLQQLGVDWTTPSHGPLSKERHLSGLVRAEPQNGYHAAEPSRICIVLDIEGTTTPLSFVTDVLFPYARDNVRNHLTSTFDSKETKDDIDLLRAQVNDDLEKGVVGSVPIPPDNAGKEKVIDSLVTNVEAMIKADRKITALKQLQGHIWRTGFGNNELQGIVFEDVPEALKKWHANGIKVYIYSSGSREAQRLIFGNTTFGDLRKYLCGFFDTSVGNKRETRSYFEISQSVGVDKPSEILFVTDVYQEAVAAKAAGLEVMISIRPGNAPLPENHGFETIRSFAEI</sequence>
<evidence type="ECO:0000313" key="8">
    <source>
        <dbReference type="Proteomes" id="UP001140949"/>
    </source>
</evidence>
<dbReference type="SFLD" id="SFLDS00003">
    <property type="entry name" value="Haloacid_Dehalogenase"/>
    <property type="match status" value="1"/>
</dbReference>
<dbReference type="FunFam" id="3.40.50.1000:FF:000088">
    <property type="entry name" value="Probable bifunctional methylthioribulose-1-phosphate dehydratase/enolase-phosphatase E1"/>
    <property type="match status" value="1"/>
</dbReference>
<evidence type="ECO:0000256" key="4">
    <source>
        <dbReference type="ARBA" id="ARBA00022842"/>
    </source>
</evidence>
<dbReference type="InterPro" id="IPR036409">
    <property type="entry name" value="Aldolase_II/adducin_N_sf"/>
</dbReference>
<dbReference type="Gene3D" id="1.10.720.60">
    <property type="match status" value="1"/>
</dbReference>
<evidence type="ECO:0000256" key="6">
    <source>
        <dbReference type="SAM" id="SignalP"/>
    </source>
</evidence>
<dbReference type="GO" id="GO:0043874">
    <property type="term" value="F:acireductone synthase activity"/>
    <property type="evidence" value="ECO:0007669"/>
    <property type="project" value="InterPro"/>
</dbReference>
<dbReference type="NCBIfam" id="TIGR01691">
    <property type="entry name" value="enolase-ppase"/>
    <property type="match status" value="1"/>
</dbReference>
<gene>
    <name evidence="7" type="ORF">M6B38_278715</name>
</gene>
<dbReference type="Proteomes" id="UP001140949">
    <property type="component" value="Unassembled WGS sequence"/>
</dbReference>
<keyword evidence="4" id="KW-0460">Magnesium</keyword>
<dbReference type="EMBL" id="JANAVB010005599">
    <property type="protein sequence ID" value="KAJ6846112.1"/>
    <property type="molecule type" value="Genomic_DNA"/>
</dbReference>
<dbReference type="CDD" id="cd01629">
    <property type="entry name" value="HAD_EP"/>
    <property type="match status" value="1"/>
</dbReference>
<evidence type="ECO:0000256" key="5">
    <source>
        <dbReference type="ARBA" id="ARBA00023167"/>
    </source>
</evidence>
<accession>A0AAX6HYW8</accession>
<feature type="signal peptide" evidence="6">
    <location>
        <begin position="1"/>
        <end position="20"/>
    </location>
</feature>
<dbReference type="Pfam" id="PF00702">
    <property type="entry name" value="Hydrolase"/>
    <property type="match status" value="1"/>
</dbReference>
<dbReference type="Gene3D" id="3.40.225.10">
    <property type="entry name" value="Class II aldolase/adducin N-terminal domain"/>
    <property type="match status" value="1"/>
</dbReference>
<dbReference type="GO" id="GO:0019509">
    <property type="term" value="P:L-methionine salvage from methylthioadenosine"/>
    <property type="evidence" value="ECO:0007669"/>
    <property type="project" value="InterPro"/>
</dbReference>
<keyword evidence="1" id="KW-0028">Amino-acid biosynthesis</keyword>
<feature type="chain" id="PRO_5043332359" evidence="6">
    <location>
        <begin position="21"/>
        <end position="439"/>
    </location>
</feature>
<dbReference type="SFLD" id="SFLDG01129">
    <property type="entry name" value="C1.5:_HAD__Beta-PGM__Phosphata"/>
    <property type="match status" value="1"/>
</dbReference>
<dbReference type="SFLD" id="SFLDF00044">
    <property type="entry name" value="enolase-phosphatase"/>
    <property type="match status" value="1"/>
</dbReference>
<dbReference type="AlphaFoldDB" id="A0AAX6HYW8"/>
<keyword evidence="8" id="KW-1185">Reference proteome</keyword>
<dbReference type="GO" id="GO:0000287">
    <property type="term" value="F:magnesium ion binding"/>
    <property type="evidence" value="ECO:0007669"/>
    <property type="project" value="InterPro"/>
</dbReference>